<dbReference type="Gene3D" id="3.30.420.40">
    <property type="match status" value="2"/>
</dbReference>
<evidence type="ECO:0000256" key="1">
    <source>
        <dbReference type="ARBA" id="ARBA00007381"/>
    </source>
</evidence>
<keyword evidence="5" id="KW-0143">Chaperone</keyword>
<dbReference type="OrthoDB" id="9766019at2"/>
<evidence type="ECO:0000256" key="3">
    <source>
        <dbReference type="ARBA" id="ARBA00022840"/>
    </source>
</evidence>
<dbReference type="InterPro" id="IPR043129">
    <property type="entry name" value="ATPase_NBD"/>
</dbReference>
<comment type="similarity">
    <text evidence="1 6">Belongs to the heat shock protein 70 family.</text>
</comment>
<comment type="caution">
    <text evidence="7">The sequence shown here is derived from an EMBL/GenBank/DDBJ whole genome shotgun (WGS) entry which is preliminary data.</text>
</comment>
<evidence type="ECO:0000256" key="5">
    <source>
        <dbReference type="ARBA" id="ARBA00023186"/>
    </source>
</evidence>
<dbReference type="EMBL" id="RXHJ01000011">
    <property type="protein sequence ID" value="RSZ62332.1"/>
    <property type="molecule type" value="Genomic_DNA"/>
</dbReference>
<dbReference type="Pfam" id="PF00012">
    <property type="entry name" value="HSP70"/>
    <property type="match status" value="1"/>
</dbReference>
<dbReference type="InterPro" id="IPR013126">
    <property type="entry name" value="Hsp_70_fam"/>
</dbReference>
<dbReference type="Proteomes" id="UP000274907">
    <property type="component" value="Unassembled WGS sequence"/>
</dbReference>
<dbReference type="SUPFAM" id="SSF53067">
    <property type="entry name" value="Actin-like ATPase domain"/>
    <property type="match status" value="2"/>
</dbReference>
<evidence type="ECO:0000256" key="4">
    <source>
        <dbReference type="ARBA" id="ARBA00023016"/>
    </source>
</evidence>
<sequence length="501" mass="53846">MRFGIDFGTTRTVVAAVDRGNYPVLPVTDLEGDPCGYIPSVVALDGDRLVGGWEALALDSPTLVRSFKRLLSDGDTTAETPVRLGKQERTLGEVLVAFAEVVVGQLREYAGDEDVEIVLGVPANARSAQRLLTLDAFTRAGATVLGMVNEPSAAAFEYTHLHARTLSSRRSNVIVYDLGGGTFDVTLMRIDGPEHVVETSLGISRLGGDDFDEVLADLALATAGRADDVFGRRARQKIVDEARTAKEQLKPQSRRMILELGDDDVIVPVPEFYGEVTPLVEQTLEVMQPLIGASESLTETEIAGIYLVGGASALPLVPRMLRERFGRRVHRSPLPTASTAVGLAIAADPDSDYHLRDRLSRGIGVFRERDAGAAVSFDALVGPDAEAGAGDGITITRRYRAAHNVGWFRYVEYSALDAATDHPGDLTLLTEVLVPFDPALRDLSPVELAAVPVERCEHGPEVIETVTVDGNGIAAISIQCPEDDFEVTATVNVGQPVKVRQ</sequence>
<reference evidence="7 8" key="1">
    <citation type="submission" date="2018-12" db="EMBL/GenBank/DDBJ databases">
        <title>YIM 101343 draft genome.</title>
        <authorList>
            <person name="Chen X."/>
        </authorList>
    </citation>
    <scope>NUCLEOTIDE SEQUENCE [LARGE SCALE GENOMIC DNA]</scope>
    <source>
        <strain evidence="7 8">YIM 101343</strain>
    </source>
</reference>
<dbReference type="AlphaFoldDB" id="A0A430HX57"/>
<keyword evidence="3 6" id="KW-0067">ATP-binding</keyword>
<evidence type="ECO:0000256" key="6">
    <source>
        <dbReference type="RuleBase" id="RU003322"/>
    </source>
</evidence>
<gene>
    <name evidence="7" type="ORF">EAH68_09300</name>
</gene>
<evidence type="ECO:0000313" key="8">
    <source>
        <dbReference type="Proteomes" id="UP000274907"/>
    </source>
</evidence>
<keyword evidence="8" id="KW-1185">Reference proteome</keyword>
<dbReference type="GO" id="GO:0005524">
    <property type="term" value="F:ATP binding"/>
    <property type="evidence" value="ECO:0007669"/>
    <property type="project" value="UniProtKB-KW"/>
</dbReference>
<dbReference type="InterPro" id="IPR018181">
    <property type="entry name" value="Heat_shock_70_CS"/>
</dbReference>
<accession>A0A430HX57</accession>
<protein>
    <submittedName>
        <fullName evidence="7">Hsp70 family protein</fullName>
    </submittedName>
</protein>
<dbReference type="RefSeq" id="WP_126121061.1">
    <property type="nucleotide sequence ID" value="NZ_RXHJ01000011.1"/>
</dbReference>
<name>A0A430HX57_9CORY</name>
<dbReference type="PRINTS" id="PR00301">
    <property type="entry name" value="HEATSHOCK70"/>
</dbReference>
<dbReference type="PANTHER" id="PTHR19375">
    <property type="entry name" value="HEAT SHOCK PROTEIN 70KDA"/>
    <property type="match status" value="1"/>
</dbReference>
<evidence type="ECO:0000256" key="2">
    <source>
        <dbReference type="ARBA" id="ARBA00022741"/>
    </source>
</evidence>
<proteinExistence type="inferred from homology"/>
<dbReference type="PROSITE" id="PS01036">
    <property type="entry name" value="HSP70_3"/>
    <property type="match status" value="1"/>
</dbReference>
<keyword evidence="2 6" id="KW-0547">Nucleotide-binding</keyword>
<organism evidence="7 8">
    <name type="scientific">Corynebacterium hylobatis</name>
    <dbReference type="NCBI Taxonomy" id="1859290"/>
    <lineage>
        <taxon>Bacteria</taxon>
        <taxon>Bacillati</taxon>
        <taxon>Actinomycetota</taxon>
        <taxon>Actinomycetes</taxon>
        <taxon>Mycobacteriales</taxon>
        <taxon>Corynebacteriaceae</taxon>
        <taxon>Corynebacterium</taxon>
    </lineage>
</organism>
<dbReference type="PROSITE" id="PS00329">
    <property type="entry name" value="HSP70_2"/>
    <property type="match status" value="1"/>
</dbReference>
<dbReference type="GO" id="GO:0140662">
    <property type="term" value="F:ATP-dependent protein folding chaperone"/>
    <property type="evidence" value="ECO:0007669"/>
    <property type="project" value="InterPro"/>
</dbReference>
<keyword evidence="4" id="KW-0346">Stress response</keyword>
<evidence type="ECO:0000313" key="7">
    <source>
        <dbReference type="EMBL" id="RSZ62332.1"/>
    </source>
</evidence>
<dbReference type="Gene3D" id="3.90.640.10">
    <property type="entry name" value="Actin, Chain A, domain 4"/>
    <property type="match status" value="1"/>
</dbReference>